<sequence>MTETPSREHRPEPLWAQAAELISEQITRDGLTPGSRLPTERDLCARFGISRVTLRKALGHLLDRGLVTSSHGRGWFVATPSTVREWPNDLESFTTTARRKGLVARSEVLEQLVRPATLDEADALAVPAGTPLLVLERVRFLGDVRMALDHAVLPAALAPGLADVDFTAASLFEELTARGVVLDRSETAIESRIAGEALAAKLHLSAGEPILLLDQTIYDADNRPILLSTVEYSGDRYRLRTTFRPR</sequence>
<evidence type="ECO:0000313" key="8">
    <source>
        <dbReference type="Proteomes" id="UP000553957"/>
    </source>
</evidence>
<dbReference type="InterPro" id="IPR000524">
    <property type="entry name" value="Tscrpt_reg_HTH_GntR"/>
</dbReference>
<dbReference type="EMBL" id="JACHKF010000001">
    <property type="protein sequence ID" value="MBB6567073.1"/>
    <property type="molecule type" value="Genomic_DNA"/>
</dbReference>
<evidence type="ECO:0000313" key="7">
    <source>
        <dbReference type="Proteomes" id="UP000534306"/>
    </source>
</evidence>
<dbReference type="AlphaFoldDB" id="A0A7Y4L7W1"/>
<accession>A0A7Y4L7W1</accession>
<comment type="caution">
    <text evidence="6">The sequence shown here is derived from an EMBL/GenBank/DDBJ whole genome shotgun (WGS) entry which is preliminary data.</text>
</comment>
<dbReference type="PANTHER" id="PTHR44846">
    <property type="entry name" value="MANNOSYL-D-GLYCERATE TRANSPORT/METABOLISM SYSTEM REPRESSOR MNGR-RELATED"/>
    <property type="match status" value="1"/>
</dbReference>
<evidence type="ECO:0000256" key="2">
    <source>
        <dbReference type="ARBA" id="ARBA00023125"/>
    </source>
</evidence>
<organism evidence="6 7">
    <name type="scientific">Kribbella sandramycini</name>
    <dbReference type="NCBI Taxonomy" id="60450"/>
    <lineage>
        <taxon>Bacteria</taxon>
        <taxon>Bacillati</taxon>
        <taxon>Actinomycetota</taxon>
        <taxon>Actinomycetes</taxon>
        <taxon>Propionibacteriales</taxon>
        <taxon>Kribbellaceae</taxon>
        <taxon>Kribbella</taxon>
    </lineage>
</organism>
<reference evidence="6 7" key="1">
    <citation type="submission" date="2020-05" db="EMBL/GenBank/DDBJ databases">
        <title>Genome sequence of Kribbella sandramycini ATCC 39419.</title>
        <authorList>
            <person name="Maclea K.S."/>
            <person name="Fair J.L."/>
        </authorList>
    </citation>
    <scope>NUCLEOTIDE SEQUENCE [LARGE SCALE GENOMIC DNA]</scope>
    <source>
        <strain evidence="6 7">ATCC 39419</strain>
    </source>
</reference>
<evidence type="ECO:0000313" key="6">
    <source>
        <dbReference type="EMBL" id="NOL44791.1"/>
    </source>
</evidence>
<dbReference type="PRINTS" id="PR00035">
    <property type="entry name" value="HTHGNTR"/>
</dbReference>
<dbReference type="Pfam" id="PF07702">
    <property type="entry name" value="UTRA"/>
    <property type="match status" value="1"/>
</dbReference>
<dbReference type="SUPFAM" id="SSF46785">
    <property type="entry name" value="Winged helix' DNA-binding domain"/>
    <property type="match status" value="1"/>
</dbReference>
<dbReference type="Proteomes" id="UP000534306">
    <property type="component" value="Unassembled WGS sequence"/>
</dbReference>
<dbReference type="InterPro" id="IPR036390">
    <property type="entry name" value="WH_DNA-bd_sf"/>
</dbReference>
<feature type="domain" description="HTH gntR-type" evidence="4">
    <location>
        <begin position="12"/>
        <end position="80"/>
    </location>
</feature>
<keyword evidence="1" id="KW-0805">Transcription regulation</keyword>
<dbReference type="Gene3D" id="3.40.1410.10">
    <property type="entry name" value="Chorismate lyase-like"/>
    <property type="match status" value="1"/>
</dbReference>
<dbReference type="PROSITE" id="PS50949">
    <property type="entry name" value="HTH_GNTR"/>
    <property type="match status" value="1"/>
</dbReference>
<reference evidence="5 8" key="2">
    <citation type="submission" date="2020-08" db="EMBL/GenBank/DDBJ databases">
        <title>Sequencing the genomes of 1000 actinobacteria strains.</title>
        <authorList>
            <person name="Klenk H.-P."/>
        </authorList>
    </citation>
    <scope>NUCLEOTIDE SEQUENCE [LARGE SCALE GENOMIC DNA]</scope>
    <source>
        <strain evidence="5 8">DSM 15626</strain>
    </source>
</reference>
<dbReference type="GO" id="GO:0003700">
    <property type="term" value="F:DNA-binding transcription factor activity"/>
    <property type="evidence" value="ECO:0007669"/>
    <property type="project" value="InterPro"/>
</dbReference>
<dbReference type="InterPro" id="IPR036388">
    <property type="entry name" value="WH-like_DNA-bd_sf"/>
</dbReference>
<dbReference type="PANTHER" id="PTHR44846:SF16">
    <property type="entry name" value="TRANSCRIPTIONAL REGULATOR PHNF-RELATED"/>
    <property type="match status" value="1"/>
</dbReference>
<evidence type="ECO:0000256" key="1">
    <source>
        <dbReference type="ARBA" id="ARBA00023015"/>
    </source>
</evidence>
<dbReference type="InterPro" id="IPR011663">
    <property type="entry name" value="UTRA"/>
</dbReference>
<dbReference type="Proteomes" id="UP000553957">
    <property type="component" value="Unassembled WGS sequence"/>
</dbReference>
<keyword evidence="2" id="KW-0238">DNA-binding</keyword>
<gene>
    <name evidence="5" type="ORF">HNR71_002710</name>
    <name evidence="6" type="ORF">HPO96_31525</name>
</gene>
<keyword evidence="7" id="KW-1185">Reference proteome</keyword>
<dbReference type="SMART" id="SM00345">
    <property type="entry name" value="HTH_GNTR"/>
    <property type="match status" value="1"/>
</dbReference>
<dbReference type="InterPro" id="IPR050679">
    <property type="entry name" value="Bact_HTH_transcr_reg"/>
</dbReference>
<proteinExistence type="predicted"/>
<protein>
    <submittedName>
        <fullName evidence="6">GntR family transcriptional regulator</fullName>
    </submittedName>
</protein>
<dbReference type="SUPFAM" id="SSF64288">
    <property type="entry name" value="Chorismate lyase-like"/>
    <property type="match status" value="1"/>
</dbReference>
<dbReference type="EMBL" id="JABJRC010000009">
    <property type="protein sequence ID" value="NOL44791.1"/>
    <property type="molecule type" value="Genomic_DNA"/>
</dbReference>
<dbReference type="RefSeq" id="WP_171678029.1">
    <property type="nucleotide sequence ID" value="NZ_BAAAGT010000008.1"/>
</dbReference>
<evidence type="ECO:0000256" key="3">
    <source>
        <dbReference type="ARBA" id="ARBA00023163"/>
    </source>
</evidence>
<name>A0A7Y4L7W1_9ACTN</name>
<dbReference type="GO" id="GO:0003677">
    <property type="term" value="F:DNA binding"/>
    <property type="evidence" value="ECO:0007669"/>
    <property type="project" value="UniProtKB-KW"/>
</dbReference>
<evidence type="ECO:0000313" key="5">
    <source>
        <dbReference type="EMBL" id="MBB6567073.1"/>
    </source>
</evidence>
<evidence type="ECO:0000259" key="4">
    <source>
        <dbReference type="PROSITE" id="PS50949"/>
    </source>
</evidence>
<dbReference type="Pfam" id="PF00392">
    <property type="entry name" value="GntR"/>
    <property type="match status" value="1"/>
</dbReference>
<dbReference type="CDD" id="cd07377">
    <property type="entry name" value="WHTH_GntR"/>
    <property type="match status" value="1"/>
</dbReference>
<dbReference type="SMART" id="SM00866">
    <property type="entry name" value="UTRA"/>
    <property type="match status" value="1"/>
</dbReference>
<dbReference type="InterPro" id="IPR028978">
    <property type="entry name" value="Chorismate_lyase_/UTRA_dom_sf"/>
</dbReference>
<dbReference type="Gene3D" id="1.10.10.10">
    <property type="entry name" value="Winged helix-like DNA-binding domain superfamily/Winged helix DNA-binding domain"/>
    <property type="match status" value="1"/>
</dbReference>
<keyword evidence="3" id="KW-0804">Transcription</keyword>